<dbReference type="EMBL" id="JBBPBN010000009">
    <property type="protein sequence ID" value="KAK9031756.1"/>
    <property type="molecule type" value="Genomic_DNA"/>
</dbReference>
<evidence type="ECO:0000313" key="3">
    <source>
        <dbReference type="Proteomes" id="UP001396334"/>
    </source>
</evidence>
<reference evidence="2 3" key="1">
    <citation type="journal article" date="2024" name="G3 (Bethesda)">
        <title>Genome assembly of Hibiscus sabdariffa L. provides insights into metabolisms of medicinal natural products.</title>
        <authorList>
            <person name="Kim T."/>
        </authorList>
    </citation>
    <scope>NUCLEOTIDE SEQUENCE [LARGE SCALE GENOMIC DNA]</scope>
    <source>
        <strain evidence="2">TK-2024</strain>
        <tissue evidence="2">Old leaves</tissue>
    </source>
</reference>
<name>A0ABR2T2P3_9ROSI</name>
<keyword evidence="3" id="KW-1185">Reference proteome</keyword>
<gene>
    <name evidence="2" type="ORF">V6N11_056046</name>
</gene>
<organism evidence="2 3">
    <name type="scientific">Hibiscus sabdariffa</name>
    <name type="common">roselle</name>
    <dbReference type="NCBI Taxonomy" id="183260"/>
    <lineage>
        <taxon>Eukaryota</taxon>
        <taxon>Viridiplantae</taxon>
        <taxon>Streptophyta</taxon>
        <taxon>Embryophyta</taxon>
        <taxon>Tracheophyta</taxon>
        <taxon>Spermatophyta</taxon>
        <taxon>Magnoliopsida</taxon>
        <taxon>eudicotyledons</taxon>
        <taxon>Gunneridae</taxon>
        <taxon>Pentapetalae</taxon>
        <taxon>rosids</taxon>
        <taxon>malvids</taxon>
        <taxon>Malvales</taxon>
        <taxon>Malvaceae</taxon>
        <taxon>Malvoideae</taxon>
        <taxon>Hibiscus</taxon>
    </lineage>
</organism>
<dbReference type="Proteomes" id="UP001396334">
    <property type="component" value="Unassembled WGS sequence"/>
</dbReference>
<comment type="caution">
    <text evidence="2">The sequence shown here is derived from an EMBL/GenBank/DDBJ whole genome shotgun (WGS) entry which is preliminary data.</text>
</comment>
<protein>
    <submittedName>
        <fullName evidence="2">Uncharacterized protein</fullName>
    </submittedName>
</protein>
<evidence type="ECO:0000313" key="2">
    <source>
        <dbReference type="EMBL" id="KAK9031756.1"/>
    </source>
</evidence>
<proteinExistence type="predicted"/>
<sequence length="116" mass="13600">MQKRKRHPFLSFPCLISALCRQRKVPTYNNDKYTDFRTGLDLKHYLKKMDVADAIPIQVAMPTPTHSEHTETLPLSSKLQKNRQDRNQPHQLLNLKEAPLPRQQLKVVLLQHQLPQ</sequence>
<accession>A0ABR2T2P3</accession>
<feature type="region of interest" description="Disordered" evidence="1">
    <location>
        <begin position="63"/>
        <end position="90"/>
    </location>
</feature>
<evidence type="ECO:0000256" key="1">
    <source>
        <dbReference type="SAM" id="MobiDB-lite"/>
    </source>
</evidence>